<dbReference type="Gene3D" id="3.30.70.1440">
    <property type="entry name" value="Multidrug efflux transporter AcrB pore domain"/>
    <property type="match status" value="1"/>
</dbReference>
<sequence>MLNKIIKYLIENKIVAVLLLVLFIGWGTVNAPFNWDTGFLPSNPVAVDAIPDIGENQQIVFTKWDGRSPQDIEDQITYPLTSSLLGIPGVKTIRSSSMFGFSSIYIIFEEDIEFYWSRSRILEKLNSLPSNLLPDGINPTLGPDATGLGQIYWYTLEGRDKDGNVTGGWDLQELRSIQDYYVKYGLSSASGVSEVASIGGYVQEYQIDVNPELMRQYNIGLNQVVKAVKDSNKDIGAQTLEINKVEYLVRGLGYVKSIEDIENAVVTSKDFTAIKIKDIAKVTLGPAARRGILDKEGAEVVGGVVVARYGANPMEVITNVKAQIEELKGGLPSKVLADGRTSQLTIVPFYDRSELIVETLDTLSEALTLEILITILVIIVMVFNLRASILISGLLPVAILMVFVTMKLFNVDANIVALSGIAIAIGTMVDVGVILAENMIRHLDEESEKWKVKSEKVKVESENERDNVIPTERGTGGEESQNNKLSINEVIYNATAEVSGAILTAVLTTIISFVPVFTMIGAEGKLFRPLAFTKTMALSASLVIALFIIPPLAAFLFRKTTLKNSFKYIVSGVLILAGIVIVISGHYLGLIVIAFGISALLGVLGKLDAKKVNLLNIIISSIAIVFLLAEYWRPLGFNRSIFINLIFVAIICFGILGIFSIFRKYYGQILQWALANKMLFLMIPITVLISGIYIMKNTGKEFMPSLNEGSFLLMPTSLPHAGVAENKRVLQQLDMAVATIPEIETVVGKAGRTESSLDPAPLSMYENMIQYKPEYMRNSEGKRQRYKVNADGLFELKTNVIPFEIKNKARNISTALDVTNNINANDLLESKMNVIPTEQGTSDEESHNPANNNKTKRFTADGTSVENSQLIEDNDGEFFRNWRPEIKSPDDIWKEIIKVTKLPGVTSAPKLQPIETRLVMLQTGMRAPMGIKVKGQDLKQIEAFGLELERFLKQAEGVKIEAVFADRIVGKPYLLIDIDREKIARYGISIEDVQSVLKVAIGGMSLTQTVEGRERYGVRVRYPRELRGNPEDIKDIYIPVEKGNPVPLSELATIKYEQGPQVIKSEDTFLVGYVLFDKIDGFAEVDVVENAQALFQQKIDSGELTVPKGISYKFTGTYENQLRAEKTLAVVVPLALAIIFLILYFQFKSVTTSLMVFTGIAVAFAGGFIMIWLYGQDWFFNFSFFGENMRDLFNMKTINLSVAVWVGFIALFGIATDDGVVMATYLTQTFDREKPSDKISIRVAALEAAKKRIRPCLMTSVTTILALLPVLTSTGKGSDIMIPMAIPIFGGMVIDITSYFIVPVLYSWREEMKLKVKN</sequence>
<feature type="transmembrane region" description="Helical" evidence="2">
    <location>
        <begin position="1154"/>
        <end position="1175"/>
    </location>
</feature>
<feature type="transmembrane region" description="Helical" evidence="2">
    <location>
        <begin position="490"/>
        <end position="517"/>
    </location>
</feature>
<evidence type="ECO:0000256" key="1">
    <source>
        <dbReference type="SAM" id="MobiDB-lite"/>
    </source>
</evidence>
<dbReference type="PRINTS" id="PR00702">
    <property type="entry name" value="ACRIFLAVINRP"/>
</dbReference>
<feature type="region of interest" description="Disordered" evidence="1">
    <location>
        <begin position="837"/>
        <end position="863"/>
    </location>
</feature>
<proteinExistence type="predicted"/>
<dbReference type="SUPFAM" id="SSF82693">
    <property type="entry name" value="Multidrug efflux transporter AcrB pore domain, PN1, PN2, PC1 and PC2 subdomains"/>
    <property type="match status" value="2"/>
</dbReference>
<dbReference type="EMBL" id="MSCK01000001">
    <property type="protein sequence ID" value="PQJ72968.1"/>
    <property type="molecule type" value="Genomic_DNA"/>
</dbReference>
<keyword evidence="2" id="KW-0472">Membrane</keyword>
<dbReference type="GO" id="GO:0042910">
    <property type="term" value="F:xenobiotic transmembrane transporter activity"/>
    <property type="evidence" value="ECO:0007669"/>
    <property type="project" value="TreeGrafter"/>
</dbReference>
<keyword evidence="2" id="KW-1133">Transmembrane helix</keyword>
<feature type="transmembrane region" description="Helical" evidence="2">
    <location>
        <begin position="564"/>
        <end position="581"/>
    </location>
</feature>
<dbReference type="InterPro" id="IPR027463">
    <property type="entry name" value="AcrB_DN_DC_subdom"/>
</dbReference>
<dbReference type="PANTHER" id="PTHR32063">
    <property type="match status" value="1"/>
</dbReference>
<feature type="region of interest" description="Disordered" evidence="1">
    <location>
        <begin position="462"/>
        <end position="481"/>
    </location>
</feature>
<name>A0A2P6CDN0_9FLAO</name>
<comment type="caution">
    <text evidence="3">The sequence shown here is derived from an EMBL/GenBank/DDBJ whole genome shotgun (WGS) entry which is preliminary data.</text>
</comment>
<dbReference type="SUPFAM" id="SSF82714">
    <property type="entry name" value="Multidrug efflux transporter AcrB TolC docking domain, DN and DC subdomains"/>
    <property type="match status" value="2"/>
</dbReference>
<dbReference type="SUPFAM" id="SSF82866">
    <property type="entry name" value="Multidrug efflux transporter AcrB transmembrane domain"/>
    <property type="match status" value="2"/>
</dbReference>
<dbReference type="Pfam" id="PF00873">
    <property type="entry name" value="ACR_tran"/>
    <property type="match status" value="4"/>
</dbReference>
<gene>
    <name evidence="3" type="ORF">BTO14_06730</name>
</gene>
<feature type="transmembrane region" description="Helical" evidence="2">
    <location>
        <begin position="612"/>
        <end position="629"/>
    </location>
</feature>
<evidence type="ECO:0000313" key="3">
    <source>
        <dbReference type="EMBL" id="PQJ72968.1"/>
    </source>
</evidence>
<dbReference type="Gene3D" id="3.30.70.1430">
    <property type="entry name" value="Multidrug efflux transporter AcrB pore domain"/>
    <property type="match status" value="2"/>
</dbReference>
<feature type="transmembrane region" description="Helical" evidence="2">
    <location>
        <begin position="1128"/>
        <end position="1147"/>
    </location>
</feature>
<keyword evidence="2" id="KW-0812">Transmembrane</keyword>
<feature type="transmembrane region" description="Helical" evidence="2">
    <location>
        <begin position="674"/>
        <end position="695"/>
    </location>
</feature>
<dbReference type="Gene3D" id="3.30.2090.10">
    <property type="entry name" value="Multidrug efflux transporter AcrB TolC docking domain, DN and DC subdomains"/>
    <property type="match status" value="2"/>
</dbReference>
<keyword evidence="4" id="KW-1185">Reference proteome</keyword>
<dbReference type="Gene3D" id="1.20.1640.10">
    <property type="entry name" value="Multidrug efflux transporter AcrB transmembrane domain"/>
    <property type="match status" value="5"/>
</dbReference>
<accession>A0A2P6CDN0</accession>
<feature type="transmembrane region" description="Helical" evidence="2">
    <location>
        <begin position="390"/>
        <end position="409"/>
    </location>
</feature>
<dbReference type="Proteomes" id="UP000247345">
    <property type="component" value="Unassembled WGS sequence"/>
</dbReference>
<feature type="transmembrane region" description="Helical" evidence="2">
    <location>
        <begin position="366"/>
        <end position="383"/>
    </location>
</feature>
<feature type="transmembrane region" description="Helical" evidence="2">
    <location>
        <begin position="641"/>
        <end position="662"/>
    </location>
</feature>
<evidence type="ECO:0000256" key="2">
    <source>
        <dbReference type="SAM" id="Phobius"/>
    </source>
</evidence>
<feature type="transmembrane region" description="Helical" evidence="2">
    <location>
        <begin position="537"/>
        <end position="557"/>
    </location>
</feature>
<organism evidence="3 4">
    <name type="scientific">Polaribacter butkevichii</name>
    <dbReference type="NCBI Taxonomy" id="218490"/>
    <lineage>
        <taxon>Bacteria</taxon>
        <taxon>Pseudomonadati</taxon>
        <taxon>Bacteroidota</taxon>
        <taxon>Flavobacteriia</taxon>
        <taxon>Flavobacteriales</taxon>
        <taxon>Flavobacteriaceae</taxon>
    </lineage>
</organism>
<dbReference type="RefSeq" id="WP_105048635.1">
    <property type="nucleotide sequence ID" value="NZ_CP150661.1"/>
</dbReference>
<feature type="transmembrane region" description="Helical" evidence="2">
    <location>
        <begin position="1256"/>
        <end position="1274"/>
    </location>
</feature>
<feature type="transmembrane region" description="Helical" evidence="2">
    <location>
        <begin position="587"/>
        <end position="605"/>
    </location>
</feature>
<dbReference type="Gene3D" id="3.30.70.1320">
    <property type="entry name" value="Multidrug efflux transporter AcrB pore domain like"/>
    <property type="match status" value="1"/>
</dbReference>
<feature type="transmembrane region" description="Helical" evidence="2">
    <location>
        <begin position="415"/>
        <end position="436"/>
    </location>
</feature>
<dbReference type="InterPro" id="IPR001036">
    <property type="entry name" value="Acrflvin-R"/>
</dbReference>
<feature type="transmembrane region" description="Helical" evidence="2">
    <location>
        <begin position="1195"/>
        <end position="1215"/>
    </location>
</feature>
<dbReference type="PANTHER" id="PTHR32063:SF19">
    <property type="entry name" value="CATION EFFLUX SYSTEM PROTEIN CUSA"/>
    <property type="match status" value="1"/>
</dbReference>
<dbReference type="OrthoDB" id="9758757at2"/>
<reference evidence="3 4" key="1">
    <citation type="submission" date="2016-12" db="EMBL/GenBank/DDBJ databases">
        <title>Trade-off between light-utilization and light-protection in marine flavobacteria.</title>
        <authorList>
            <person name="Kumagai Y."/>
            <person name="Yoshizawa S."/>
            <person name="Kogure K."/>
            <person name="Iwasaki W."/>
        </authorList>
    </citation>
    <scope>NUCLEOTIDE SEQUENCE [LARGE SCALE GENOMIC DNA]</scope>
    <source>
        <strain evidence="3 4">KCTC 12100</strain>
    </source>
</reference>
<feature type="transmembrane region" description="Helical" evidence="2">
    <location>
        <begin position="1280"/>
        <end position="1308"/>
    </location>
</feature>
<dbReference type="GO" id="GO:0005886">
    <property type="term" value="C:plasma membrane"/>
    <property type="evidence" value="ECO:0007669"/>
    <property type="project" value="TreeGrafter"/>
</dbReference>
<evidence type="ECO:0000313" key="4">
    <source>
        <dbReference type="Proteomes" id="UP000247345"/>
    </source>
</evidence>
<protein>
    <submittedName>
        <fullName evidence="3">Cation transporter</fullName>
    </submittedName>
</protein>